<accession>A0AAD4D4Y5</accession>
<dbReference type="EMBL" id="JAAAIL010002032">
    <property type="protein sequence ID" value="KAG0261469.1"/>
    <property type="molecule type" value="Genomic_DNA"/>
</dbReference>
<dbReference type="Proteomes" id="UP001194580">
    <property type="component" value="Unassembled WGS sequence"/>
</dbReference>
<dbReference type="Pfam" id="PF24016">
    <property type="entry name" value="DUF7330"/>
    <property type="match status" value="1"/>
</dbReference>
<organism evidence="2 3">
    <name type="scientific">Linnemannia exigua</name>
    <dbReference type="NCBI Taxonomy" id="604196"/>
    <lineage>
        <taxon>Eukaryota</taxon>
        <taxon>Fungi</taxon>
        <taxon>Fungi incertae sedis</taxon>
        <taxon>Mucoromycota</taxon>
        <taxon>Mortierellomycotina</taxon>
        <taxon>Mortierellomycetes</taxon>
        <taxon>Mortierellales</taxon>
        <taxon>Mortierellaceae</taxon>
        <taxon>Linnemannia</taxon>
    </lineage>
</organism>
<reference evidence="2" key="1">
    <citation type="journal article" date="2020" name="Fungal Divers.">
        <title>Resolving the Mortierellaceae phylogeny through synthesis of multi-gene phylogenetics and phylogenomics.</title>
        <authorList>
            <person name="Vandepol N."/>
            <person name="Liber J."/>
            <person name="Desiro A."/>
            <person name="Na H."/>
            <person name="Kennedy M."/>
            <person name="Barry K."/>
            <person name="Grigoriev I.V."/>
            <person name="Miller A.N."/>
            <person name="O'Donnell K."/>
            <person name="Stajich J.E."/>
            <person name="Bonito G."/>
        </authorList>
    </citation>
    <scope>NUCLEOTIDE SEQUENCE</scope>
    <source>
        <strain evidence="2">NRRL 28262</strain>
    </source>
</reference>
<gene>
    <name evidence="2" type="ORF">BGZ95_004227</name>
</gene>
<protein>
    <recommendedName>
        <fullName evidence="1">DUF7330 domain-containing protein</fullName>
    </recommendedName>
</protein>
<feature type="domain" description="DUF7330" evidence="1">
    <location>
        <begin position="260"/>
        <end position="372"/>
    </location>
</feature>
<proteinExistence type="predicted"/>
<dbReference type="AlphaFoldDB" id="A0AAD4D4Y5"/>
<evidence type="ECO:0000259" key="1">
    <source>
        <dbReference type="Pfam" id="PF24016"/>
    </source>
</evidence>
<evidence type="ECO:0000313" key="3">
    <source>
        <dbReference type="Proteomes" id="UP001194580"/>
    </source>
</evidence>
<comment type="caution">
    <text evidence="2">The sequence shown here is derived from an EMBL/GenBank/DDBJ whole genome shotgun (WGS) entry which is preliminary data.</text>
</comment>
<sequence>MFFFGPDHHNHGGHWNANNSKLDGLANDSGNLSFDRCRDNAIDWDGPSTFTTEVKNFRLKIGHGNIFSRVKILAGPVAIPTLHILAEVSPYDDDSKLSRKEIKPSAVHDGKTDIDHLGLHVAIIEEDNQFDAQVWYDNREVVDPRDKQHYRACARLFFEIILPESFTQYGSISIDGPVVSIDTFGLEDVKFDRLHFGSSVGDITTHGRTQTDVLDARSNTGRIRTDPIQVATAGKPLDIQVTTTTGDVQVTAETTDVDAAEENPHKIHLATNTGRIGLTVQPSTATSSSSVDTKHGNLDISTHAKTGSIDATILLASQDQILVLKSETNTGSIRTHISDEFLGHFGLSTKWGSTSVEPAKDSKSIIAYEKLNAREKIGTKTLEHGGDEIKGLIEISTSTGSTSLEFTN</sequence>
<keyword evidence="3" id="KW-1185">Reference proteome</keyword>
<name>A0AAD4D4Y5_9FUNG</name>
<evidence type="ECO:0000313" key="2">
    <source>
        <dbReference type="EMBL" id="KAG0261469.1"/>
    </source>
</evidence>
<dbReference type="InterPro" id="IPR055754">
    <property type="entry name" value="DUF7330"/>
</dbReference>